<reference evidence="1 2" key="1">
    <citation type="submission" date="2015-05" db="EMBL/GenBank/DDBJ databases">
        <title>Genome sequencing and analysis of members of genus Stenotrophomonas.</title>
        <authorList>
            <person name="Patil P.P."/>
            <person name="Midha S."/>
            <person name="Patil P.B."/>
        </authorList>
    </citation>
    <scope>NUCLEOTIDE SEQUENCE [LARGE SCALE GENOMIC DNA]</scope>
    <source>
        <strain evidence="1 2">DSM 21858</strain>
    </source>
</reference>
<evidence type="ECO:0000313" key="2">
    <source>
        <dbReference type="Proteomes" id="UP000052052"/>
    </source>
</evidence>
<dbReference type="STRING" id="344882.ABB29_09375"/>
<protein>
    <submittedName>
        <fullName evidence="1">Peptide ABC transporter permease</fullName>
    </submittedName>
</protein>
<proteinExistence type="predicted"/>
<sequence length="254" mass="28575">MARYELLNNVAHKDLRVITRFGHELGDQLAVLPAFPSEYAELQREYPIFLRRHRDSGEWQSVALLGFERDENLFLQGDRWNASYLPGAVAKGPFLIGFQEQQVDGELRQEPVIHVDLDHPRASFSEGEAVFTAQGGHSAYLQHVISVLRGIRDGTEMTQPMLAALDACGLIQPFAIDVQLDETHRVNVGGLYGIDRDKLAALDAQALHQLHQAGYLEGVYLMLASMHNVRRLMAEKQRRLRQQQAIADTAEQAP</sequence>
<accession>A0A0R0CWG1</accession>
<keyword evidence="2" id="KW-1185">Reference proteome</keyword>
<name>A0A0R0CWG1_9GAMM</name>
<comment type="caution">
    <text evidence="1">The sequence shown here is derived from an EMBL/GenBank/DDBJ whole genome shotgun (WGS) entry which is preliminary data.</text>
</comment>
<dbReference type="OrthoDB" id="8888710at2"/>
<gene>
    <name evidence="1" type="ORF">ABB29_09375</name>
</gene>
<dbReference type="RefSeq" id="WP_057658405.1">
    <property type="nucleotide sequence ID" value="NZ_LDJL01000009.1"/>
</dbReference>
<evidence type="ECO:0000313" key="1">
    <source>
        <dbReference type="EMBL" id="KRG69667.1"/>
    </source>
</evidence>
<dbReference type="PATRIC" id="fig|344882.3.peg.3233"/>
<dbReference type="EMBL" id="LDJL01000009">
    <property type="protein sequence ID" value="KRG69667.1"/>
    <property type="molecule type" value="Genomic_DNA"/>
</dbReference>
<organism evidence="1 2">
    <name type="scientific">Pseudoxanthomonas dokdonensis</name>
    <dbReference type="NCBI Taxonomy" id="344882"/>
    <lineage>
        <taxon>Bacteria</taxon>
        <taxon>Pseudomonadati</taxon>
        <taxon>Pseudomonadota</taxon>
        <taxon>Gammaproteobacteria</taxon>
        <taxon>Lysobacterales</taxon>
        <taxon>Lysobacteraceae</taxon>
        <taxon>Pseudoxanthomonas</taxon>
    </lineage>
</organism>
<dbReference type="AlphaFoldDB" id="A0A0R0CWG1"/>
<dbReference type="Proteomes" id="UP000052052">
    <property type="component" value="Unassembled WGS sequence"/>
</dbReference>
<dbReference type="InterPro" id="IPR010836">
    <property type="entry name" value="SapC"/>
</dbReference>
<dbReference type="Pfam" id="PF07277">
    <property type="entry name" value="SapC"/>
    <property type="match status" value="1"/>
</dbReference>